<dbReference type="InterPro" id="IPR025398">
    <property type="entry name" value="DUF4371"/>
</dbReference>
<dbReference type="OrthoDB" id="1929285at2759"/>
<dbReference type="InterPro" id="IPR055298">
    <property type="entry name" value="AtLOH3-like"/>
</dbReference>
<keyword evidence="3" id="KW-1185">Reference proteome</keyword>
<gene>
    <name evidence="2" type="ORF">CDL12_10074</name>
</gene>
<comment type="caution">
    <text evidence="2">The sequence shown here is derived from an EMBL/GenBank/DDBJ whole genome shotgun (WGS) entry which is preliminary data.</text>
</comment>
<reference evidence="3" key="1">
    <citation type="journal article" date="2018" name="Gigascience">
        <title>Genome assembly of the Pink Ipe (Handroanthus impetiginosus, Bignoniaceae), a highly valued, ecologically keystone Neotropical timber forest tree.</title>
        <authorList>
            <person name="Silva-Junior O.B."/>
            <person name="Grattapaglia D."/>
            <person name="Novaes E."/>
            <person name="Collevatti R.G."/>
        </authorList>
    </citation>
    <scope>NUCLEOTIDE SEQUENCE [LARGE SCALE GENOMIC DNA]</scope>
    <source>
        <strain evidence="3">cv. UFG-1</strain>
    </source>
</reference>
<dbReference type="EMBL" id="NKXS01001704">
    <property type="protein sequence ID" value="PIN17272.1"/>
    <property type="molecule type" value="Genomic_DNA"/>
</dbReference>
<name>A0A2G9HIC2_9LAMI</name>
<dbReference type="PANTHER" id="PTHR11697">
    <property type="entry name" value="GENERAL TRANSCRIPTION FACTOR 2-RELATED ZINC FINGER PROTEIN"/>
    <property type="match status" value="1"/>
</dbReference>
<dbReference type="AlphaFoldDB" id="A0A2G9HIC2"/>
<dbReference type="Proteomes" id="UP000231279">
    <property type="component" value="Unassembled WGS sequence"/>
</dbReference>
<dbReference type="InterPro" id="IPR012337">
    <property type="entry name" value="RNaseH-like_sf"/>
</dbReference>
<protein>
    <recommendedName>
        <fullName evidence="1">TTF-type domain-containing protein</fullName>
    </recommendedName>
</protein>
<feature type="domain" description="TTF-type" evidence="1">
    <location>
        <begin position="80"/>
        <end position="189"/>
    </location>
</feature>
<dbReference type="PANTHER" id="PTHR11697:SF230">
    <property type="entry name" value="ZINC FINGER, MYM DOMAIN CONTAINING 1"/>
    <property type="match status" value="1"/>
</dbReference>
<evidence type="ECO:0000313" key="2">
    <source>
        <dbReference type="EMBL" id="PIN17272.1"/>
    </source>
</evidence>
<dbReference type="STRING" id="429701.A0A2G9HIC2"/>
<evidence type="ECO:0000313" key="3">
    <source>
        <dbReference type="Proteomes" id="UP000231279"/>
    </source>
</evidence>
<organism evidence="2 3">
    <name type="scientific">Handroanthus impetiginosus</name>
    <dbReference type="NCBI Taxonomy" id="429701"/>
    <lineage>
        <taxon>Eukaryota</taxon>
        <taxon>Viridiplantae</taxon>
        <taxon>Streptophyta</taxon>
        <taxon>Embryophyta</taxon>
        <taxon>Tracheophyta</taxon>
        <taxon>Spermatophyta</taxon>
        <taxon>Magnoliopsida</taxon>
        <taxon>eudicotyledons</taxon>
        <taxon>Gunneridae</taxon>
        <taxon>Pentapetalae</taxon>
        <taxon>asterids</taxon>
        <taxon>lamiids</taxon>
        <taxon>Lamiales</taxon>
        <taxon>Bignoniaceae</taxon>
        <taxon>Crescentiina</taxon>
        <taxon>Tabebuia alliance</taxon>
        <taxon>Handroanthus</taxon>
    </lineage>
</organism>
<proteinExistence type="predicted"/>
<dbReference type="InterPro" id="IPR006580">
    <property type="entry name" value="Znf_TTF"/>
</dbReference>
<accession>A0A2G9HIC2</accession>
<evidence type="ECO:0000259" key="1">
    <source>
        <dbReference type="SMART" id="SM00597"/>
    </source>
</evidence>
<sequence length="586" mass="67136">MVGELSSSQRTSNNQDTAQLETKKRLFDVDLRNLPADLGIRPKISEYYPNIRDEIRRAYLQKGPCQPCKHNFSQRKFGNTMRRFNPEWFIEFENWLEYSILKYAIYCLCCYFMRTESGEQGSEDAFIVGGFTNWKKKKERLGVHIGGLAFQGHDKSNNSTNQGNFFELLKFLCVHNETIDRACKNACKNVKLISHDIQKDVVCAAANETTCSIINDLGNDLFAILVDESRNISVKEQMAIILRYVDKKGEVIERFLSLVHVSDTFAAPLKIALDSLFAKYGLSFSRIRGQGYDGASNMRGEFNSLKSLILKENQSAFYVHCFAYQLQLALVAVAKKQVKIASLFNLVATLTNVVGASFKRRDIFLRKHANVIPEGLESGEISSVRDLNQEITLKRSGDTRWGSHYSTLLRLVSMFSSVVEVLEIIEEDGMNNEQRDESHSLLRSMQSFKFIFNLHLMRKVLGITHELSQALQRDDQDIINAMSLVKHEIAIPNMDENFIAPGRSRRKLPQVSNLHNFQFEIFYLVIDWQLTELNDHFSEINTELLFCVECLSSRDSFSSFDKKKLVQLAKFYPRDFSSVELLALDA</sequence>
<dbReference type="SUPFAM" id="SSF53098">
    <property type="entry name" value="Ribonuclease H-like"/>
    <property type="match status" value="1"/>
</dbReference>
<dbReference type="Pfam" id="PF14291">
    <property type="entry name" value="DUF4371"/>
    <property type="match status" value="1"/>
</dbReference>
<dbReference type="SMART" id="SM00597">
    <property type="entry name" value="ZnF_TTF"/>
    <property type="match status" value="1"/>
</dbReference>